<feature type="non-terminal residue" evidence="29">
    <location>
        <position position="1239"/>
    </location>
</feature>
<keyword evidence="20" id="KW-0131">Cell cycle</keyword>
<evidence type="ECO:0000259" key="27">
    <source>
        <dbReference type="PROSITE" id="PS51189"/>
    </source>
</evidence>
<accession>A0A8J6DLC5</accession>
<evidence type="ECO:0000256" key="13">
    <source>
        <dbReference type="ARBA" id="ARBA00022777"/>
    </source>
</evidence>
<dbReference type="SUPFAM" id="SSF56112">
    <property type="entry name" value="Protein kinase-like (PK-like)"/>
    <property type="match status" value="1"/>
</dbReference>
<dbReference type="Pfam" id="PF02259">
    <property type="entry name" value="FAT"/>
    <property type="match status" value="1"/>
</dbReference>
<evidence type="ECO:0000256" key="11">
    <source>
        <dbReference type="ARBA" id="ARBA00022741"/>
    </source>
</evidence>
<dbReference type="Gene3D" id="1.10.1070.11">
    <property type="entry name" value="Phosphatidylinositol 3-/4-kinase, catalytic domain"/>
    <property type="match status" value="1"/>
</dbReference>
<dbReference type="GO" id="GO:0005782">
    <property type="term" value="C:peroxisomal matrix"/>
    <property type="evidence" value="ECO:0007669"/>
    <property type="project" value="UniProtKB-SubCell"/>
</dbReference>
<feature type="non-terminal residue" evidence="29">
    <location>
        <position position="1"/>
    </location>
</feature>
<dbReference type="GO" id="GO:0010212">
    <property type="term" value="P:response to ionizing radiation"/>
    <property type="evidence" value="ECO:0007669"/>
    <property type="project" value="UniProtKB-ARBA"/>
</dbReference>
<dbReference type="GO" id="GO:1904262">
    <property type="term" value="P:negative regulation of TORC1 signaling"/>
    <property type="evidence" value="ECO:0007669"/>
    <property type="project" value="UniProtKB-ARBA"/>
</dbReference>
<dbReference type="AlphaFoldDB" id="A0A8J6DLC5"/>
<dbReference type="GO" id="GO:0032210">
    <property type="term" value="P:regulation of telomere maintenance via telomerase"/>
    <property type="evidence" value="ECO:0007669"/>
    <property type="project" value="UniProtKB-ARBA"/>
</dbReference>
<keyword evidence="15" id="KW-0007">Acetylation</keyword>
<dbReference type="GO" id="GO:0043065">
    <property type="term" value="P:positive regulation of apoptotic process"/>
    <property type="evidence" value="ECO:0007669"/>
    <property type="project" value="UniProtKB-ARBA"/>
</dbReference>
<comment type="subcellular location">
    <subcellularLocation>
        <location evidence="3">Cytoplasm</location>
        <location evidence="3">Cytoskeleton</location>
        <location evidence="3">Microtubule organizing center</location>
        <location evidence="3">Centrosome</location>
    </subcellularLocation>
    <subcellularLocation>
        <location evidence="4">Cytoplasmic vesicle</location>
    </subcellularLocation>
    <subcellularLocation>
        <location evidence="1">Nucleus</location>
    </subcellularLocation>
    <subcellularLocation>
        <location evidence="2">Peroxisome matrix</location>
    </subcellularLocation>
</comment>
<dbReference type="GO" id="GO:0005654">
    <property type="term" value="C:nucleoplasm"/>
    <property type="evidence" value="ECO:0007669"/>
    <property type="project" value="UniProtKB-ARBA"/>
</dbReference>
<keyword evidence="21" id="KW-0968">Cytoplasmic vesicle</keyword>
<dbReference type="PROSITE" id="PS51190">
    <property type="entry name" value="FATC"/>
    <property type="match status" value="1"/>
</dbReference>
<gene>
    <name evidence="29" type="ORF">J0S82_002221</name>
</gene>
<evidence type="ECO:0000256" key="16">
    <source>
        <dbReference type="ARBA" id="ARBA00023125"/>
    </source>
</evidence>
<dbReference type="InterPro" id="IPR018936">
    <property type="entry name" value="PI3/4_kinase_CS"/>
</dbReference>
<evidence type="ECO:0000256" key="4">
    <source>
        <dbReference type="ARBA" id="ARBA00004541"/>
    </source>
</evidence>
<dbReference type="GO" id="GO:0004674">
    <property type="term" value="F:protein serine/threonine kinase activity"/>
    <property type="evidence" value="ECO:0007669"/>
    <property type="project" value="UniProtKB-KW"/>
</dbReference>
<reference evidence="29" key="1">
    <citation type="journal article" date="2021" name="Evol. Appl.">
        <title>The genome of the Pyrenean desman and the effects of bottlenecks and inbreeding on the genomic landscape of an endangered species.</title>
        <authorList>
            <person name="Escoda L."/>
            <person name="Castresana J."/>
        </authorList>
    </citation>
    <scope>NUCLEOTIDE SEQUENCE</scope>
    <source>
        <strain evidence="29">IBE-C5619</strain>
    </source>
</reference>
<dbReference type="InterPro" id="IPR000403">
    <property type="entry name" value="PI3/4_kinase_cat_dom"/>
</dbReference>
<dbReference type="InterPro" id="IPR003151">
    <property type="entry name" value="PIK-rel_kinase_FAT"/>
</dbReference>
<dbReference type="GO" id="GO:0003677">
    <property type="term" value="F:DNA binding"/>
    <property type="evidence" value="ECO:0007669"/>
    <property type="project" value="UniProtKB-KW"/>
</dbReference>
<keyword evidence="16" id="KW-0238">DNA-binding</keyword>
<keyword evidence="17" id="KW-0576">Peroxisome</keyword>
<evidence type="ECO:0000256" key="20">
    <source>
        <dbReference type="ARBA" id="ARBA00023306"/>
    </source>
</evidence>
<dbReference type="GO" id="GO:0000077">
    <property type="term" value="P:DNA damage checkpoint signaling"/>
    <property type="evidence" value="ECO:0007669"/>
    <property type="project" value="UniProtKB-ARBA"/>
</dbReference>
<dbReference type="GO" id="GO:0010468">
    <property type="term" value="P:regulation of gene expression"/>
    <property type="evidence" value="ECO:0007669"/>
    <property type="project" value="UniProtKB-ARBA"/>
</dbReference>
<evidence type="ECO:0000259" key="28">
    <source>
        <dbReference type="PROSITE" id="PS51190"/>
    </source>
</evidence>
<keyword evidence="12" id="KW-0227">DNA damage</keyword>
<dbReference type="FunFam" id="3.30.1010.10:FF:000015">
    <property type="entry name" value="Serine-protein kinase ATM"/>
    <property type="match status" value="1"/>
</dbReference>
<dbReference type="OrthoDB" id="381190at2759"/>
<dbReference type="GO" id="GO:0031410">
    <property type="term" value="C:cytoplasmic vesicle"/>
    <property type="evidence" value="ECO:0007669"/>
    <property type="project" value="UniProtKB-SubCell"/>
</dbReference>
<feature type="region of interest" description="Disordered" evidence="25">
    <location>
        <begin position="1160"/>
        <end position="1181"/>
    </location>
</feature>
<evidence type="ECO:0000256" key="10">
    <source>
        <dbReference type="ARBA" id="ARBA00022679"/>
    </source>
</evidence>
<dbReference type="InterPro" id="IPR011009">
    <property type="entry name" value="Kinase-like_dom_sf"/>
</dbReference>
<dbReference type="GO" id="GO:0007127">
    <property type="term" value="P:meiosis I"/>
    <property type="evidence" value="ECO:0007669"/>
    <property type="project" value="UniProtKB-ARBA"/>
</dbReference>
<dbReference type="GO" id="GO:0010557">
    <property type="term" value="P:positive regulation of macromolecule biosynthetic process"/>
    <property type="evidence" value="ECO:0007669"/>
    <property type="project" value="UniProtKB-ARBA"/>
</dbReference>
<organism evidence="29 30">
    <name type="scientific">Galemys pyrenaicus</name>
    <name type="common">Iberian desman</name>
    <name type="synonym">Pyrenean desman</name>
    <dbReference type="NCBI Taxonomy" id="202257"/>
    <lineage>
        <taxon>Eukaryota</taxon>
        <taxon>Metazoa</taxon>
        <taxon>Chordata</taxon>
        <taxon>Craniata</taxon>
        <taxon>Vertebrata</taxon>
        <taxon>Euteleostomi</taxon>
        <taxon>Mammalia</taxon>
        <taxon>Eutheria</taxon>
        <taxon>Laurasiatheria</taxon>
        <taxon>Eulipotyphla</taxon>
        <taxon>Talpidae</taxon>
        <taxon>Galemys</taxon>
    </lineage>
</organism>
<keyword evidence="30" id="KW-1185">Reference proteome</keyword>
<keyword evidence="10" id="KW-0808">Transferase</keyword>
<evidence type="ECO:0000256" key="19">
    <source>
        <dbReference type="ARBA" id="ARBA00023242"/>
    </source>
</evidence>
<evidence type="ECO:0000256" key="12">
    <source>
        <dbReference type="ARBA" id="ARBA00022763"/>
    </source>
</evidence>
<dbReference type="EC" id="2.7.11.1" evidence="6"/>
<evidence type="ECO:0000256" key="5">
    <source>
        <dbReference type="ARBA" id="ARBA00010769"/>
    </source>
</evidence>
<comment type="catalytic activity">
    <reaction evidence="23">
        <text>L-seryl-[protein] + ATP = O-phospho-L-seryl-[protein] + ADP + H(+)</text>
        <dbReference type="Rhea" id="RHEA:17989"/>
        <dbReference type="Rhea" id="RHEA-COMP:9863"/>
        <dbReference type="Rhea" id="RHEA-COMP:11604"/>
        <dbReference type="ChEBI" id="CHEBI:15378"/>
        <dbReference type="ChEBI" id="CHEBI:29999"/>
        <dbReference type="ChEBI" id="CHEBI:30616"/>
        <dbReference type="ChEBI" id="CHEBI:83421"/>
        <dbReference type="ChEBI" id="CHEBI:456216"/>
        <dbReference type="EC" id="2.7.11.1"/>
    </reaction>
    <physiologicalReaction direction="left-to-right" evidence="23">
        <dbReference type="Rhea" id="RHEA:17990"/>
    </physiologicalReaction>
</comment>
<evidence type="ECO:0000256" key="14">
    <source>
        <dbReference type="ARBA" id="ARBA00022840"/>
    </source>
</evidence>
<comment type="similarity">
    <text evidence="5">Belongs to the PI3/PI4-kinase family. ATM subfamily.</text>
</comment>
<dbReference type="SMART" id="SM01343">
    <property type="entry name" value="FATC"/>
    <property type="match status" value="1"/>
</dbReference>
<dbReference type="Proteomes" id="UP000700334">
    <property type="component" value="Unassembled WGS sequence"/>
</dbReference>
<dbReference type="GO" id="GO:0005813">
    <property type="term" value="C:centrosome"/>
    <property type="evidence" value="ECO:0007669"/>
    <property type="project" value="UniProtKB-SubCell"/>
</dbReference>
<dbReference type="CDD" id="cd05171">
    <property type="entry name" value="PIKKc_ATM"/>
    <property type="match status" value="1"/>
</dbReference>
<evidence type="ECO:0000256" key="1">
    <source>
        <dbReference type="ARBA" id="ARBA00004123"/>
    </source>
</evidence>
<evidence type="ECO:0000256" key="9">
    <source>
        <dbReference type="ARBA" id="ARBA00022553"/>
    </source>
</evidence>
<evidence type="ECO:0000256" key="8">
    <source>
        <dbReference type="ARBA" id="ARBA00022527"/>
    </source>
</evidence>
<evidence type="ECO:0000256" key="23">
    <source>
        <dbReference type="ARBA" id="ARBA00048977"/>
    </source>
</evidence>
<evidence type="ECO:0000256" key="2">
    <source>
        <dbReference type="ARBA" id="ARBA00004253"/>
    </source>
</evidence>
<evidence type="ECO:0000256" key="24">
    <source>
        <dbReference type="ARBA" id="ARBA00067340"/>
    </source>
</evidence>
<evidence type="ECO:0000256" key="7">
    <source>
        <dbReference type="ARBA" id="ARBA00022490"/>
    </source>
</evidence>
<evidence type="ECO:0000256" key="6">
    <source>
        <dbReference type="ARBA" id="ARBA00012513"/>
    </source>
</evidence>
<name>A0A8J6DLC5_GALPY</name>
<dbReference type="PROSITE" id="PS00915">
    <property type="entry name" value="PI3_4_KINASE_1"/>
    <property type="match status" value="1"/>
</dbReference>
<proteinExistence type="inferred from homology"/>
<dbReference type="PROSITE" id="PS00916">
    <property type="entry name" value="PI3_4_KINASE_2"/>
    <property type="match status" value="1"/>
</dbReference>
<dbReference type="GO" id="GO:1901701">
    <property type="term" value="P:cellular response to oxygen-containing compound"/>
    <property type="evidence" value="ECO:0007669"/>
    <property type="project" value="UniProtKB-ARBA"/>
</dbReference>
<dbReference type="PANTHER" id="PTHR37079">
    <property type="entry name" value="SERINE/THREONINE-PROTEIN KINASE ATM"/>
    <property type="match status" value="1"/>
</dbReference>
<evidence type="ECO:0000256" key="21">
    <source>
        <dbReference type="ARBA" id="ARBA00023329"/>
    </source>
</evidence>
<keyword evidence="7" id="KW-0963">Cytoplasm</keyword>
<dbReference type="InterPro" id="IPR003152">
    <property type="entry name" value="FATC_dom"/>
</dbReference>
<evidence type="ECO:0000313" key="29">
    <source>
        <dbReference type="EMBL" id="KAG8513682.1"/>
    </source>
</evidence>
<feature type="region of interest" description="Disordered" evidence="25">
    <location>
        <begin position="758"/>
        <end position="782"/>
    </location>
</feature>
<evidence type="ECO:0000256" key="15">
    <source>
        <dbReference type="ARBA" id="ARBA00022990"/>
    </source>
</evidence>
<keyword evidence="14" id="KW-0067">ATP-binding</keyword>
<dbReference type="InterPro" id="IPR014009">
    <property type="entry name" value="PIK_FAT"/>
</dbReference>
<dbReference type="Pfam" id="PF00454">
    <property type="entry name" value="PI3_PI4_kinase"/>
    <property type="match status" value="1"/>
</dbReference>
<dbReference type="GO" id="GO:0005524">
    <property type="term" value="F:ATP binding"/>
    <property type="evidence" value="ECO:0007669"/>
    <property type="project" value="UniProtKB-KW"/>
</dbReference>
<dbReference type="PROSITE" id="PS51189">
    <property type="entry name" value="FAT"/>
    <property type="match status" value="1"/>
</dbReference>
<keyword evidence="9" id="KW-0597">Phosphoprotein</keyword>
<feature type="domain" description="FAT" evidence="27">
    <location>
        <begin position="188"/>
        <end position="750"/>
    </location>
</feature>
<dbReference type="InterPro" id="IPR044107">
    <property type="entry name" value="PIKKc_ATM"/>
</dbReference>
<sequence>CQSAICCCYLFEKHFGHKDWTSFLGDLQDDLGSHADLFTAFQNIEEKEVPRLDKEKPLEALDDTSLWIPQSENHDSWIKSLTCAFLDSGGTKSEILQLLKPMCEIQINHGEICFLHIFRDSSPTVSDSPYKRVDPQPQQIWIQSQSMFPDTVWIKNHKEQCLLLWTTLEDKRGTVFDDAFWLELNYLEVAKVAQSCSAHFTALFYAEIYADRKSMDDEEKRLRTYEHEAMWEKALVTYDLETAISSSVRQAGIIQALQNLGLCHILSVYLKGLDHENKEWCAELQELHYQAAWRNMQWDDNISVNNKKEGISYHESLYNALQSLRDSEFSTFHETLKYARVKEVEELCKGSLESVYSLYPTLSRLQAIGELENIGDLFSRSVTKRQPSEVYMKWQKHSQLLKDSDFSFQEPIMTLRTVILKTLMEKEMAHSQRECLKDILTKHLVEFSVLARTFKNTQVLPERAIFQIKQYNSVSHGVSEWQLEEAQVFWAKKEQSLALNILKQMIKKLNVCCTENDPNLKLIYTECLRVCGNWLAETCLENPAVIMQTYLEKAVEVAGNYDGESNDELRNGKMKAFLSLAWFSDTQYQRIENYMKSSEFENKQALLKRAKEEVGLLREHKIQTNRYTVKVQRELELDECALRALKEDRKRFLCKAVENYINCLLSGEEHDMWIFRLCSLWLKNSGVSEREGMKIPSYKFLPLMYQLAARMGTKMMGGLGFHEVLNNLISRISIDHPHHTLFIILALANANKDEFLTKPEAARRSRMTKSAPKQNSQLDEDRTEAANKIIQTIRSRRPQMVKSVEALCDAYIILANLDATPWKMQRKGIDIPADQPITKLRNLENVIVPTMDIKVDPTGEYGNLVTIQSFKAEFRLAGGLNLPKIIDCLGSDGKERRQLVKGRDDLRQDAVMQQVFQMCNTLLQRNTETRKRKLTICTYKVVPLSQRSGVLEWCTGTVPIGEFLVNNEDGAHKRYRPNDFSAYQCQKKMMEVQKKSFEEKYEIFMNICQNFKPVFRYFCMEKFLDPAVWFEKRLAYTRSVATSSIVGYILGLGDRHVQNILINEQTAELVHIDLGVAFEQGKILPTPETVPFRLTRDIVDGMGITGVEGVFRRCCEKTMEVMRNSQETLLTIVEVLLYDPLFDWTMNPLKALYLQQRPEDETELHPTPNADDPECKGRLSDTDQSFNKVAERVLMRLQEKLKGVEEGTVLSVGGQVNLLIQQAMDPKNLSRLFPGWKAW</sequence>
<dbReference type="Pfam" id="PF02260">
    <property type="entry name" value="FATC"/>
    <property type="match status" value="1"/>
</dbReference>
<dbReference type="GO" id="GO:1904358">
    <property type="term" value="P:positive regulation of telomere maintenance via telomere lengthening"/>
    <property type="evidence" value="ECO:0007669"/>
    <property type="project" value="UniProtKB-ARBA"/>
</dbReference>
<comment type="caution">
    <text evidence="29">The sequence shown here is derived from an EMBL/GenBank/DDBJ whole genome shotgun (WGS) entry which is preliminary data.</text>
</comment>
<dbReference type="PANTHER" id="PTHR37079:SF4">
    <property type="entry name" value="SERINE_THREONINE-PROTEIN KINASE ATM"/>
    <property type="match status" value="1"/>
</dbReference>
<keyword evidence="8" id="KW-0723">Serine/threonine-protein kinase</keyword>
<dbReference type="Gene3D" id="3.30.1010.10">
    <property type="entry name" value="Phosphatidylinositol 3-kinase Catalytic Subunit, Chain A, domain 4"/>
    <property type="match status" value="1"/>
</dbReference>
<dbReference type="EMBL" id="JAGFMF010011767">
    <property type="protein sequence ID" value="KAG8513682.1"/>
    <property type="molecule type" value="Genomic_DNA"/>
</dbReference>
<dbReference type="GO" id="GO:0000724">
    <property type="term" value="P:double-strand break repair via homologous recombination"/>
    <property type="evidence" value="ECO:0007669"/>
    <property type="project" value="UniProtKB-ARBA"/>
</dbReference>
<protein>
    <recommendedName>
        <fullName evidence="24">Serine-protein kinase ATM</fullName>
        <ecNumber evidence="6">2.7.11.1</ecNumber>
    </recommendedName>
</protein>
<evidence type="ECO:0000313" key="30">
    <source>
        <dbReference type="Proteomes" id="UP000700334"/>
    </source>
</evidence>
<evidence type="ECO:0000256" key="3">
    <source>
        <dbReference type="ARBA" id="ARBA00004300"/>
    </source>
</evidence>
<keyword evidence="13 29" id="KW-0418">Kinase</keyword>
<keyword evidence="19" id="KW-0539">Nucleus</keyword>
<dbReference type="SMART" id="SM00146">
    <property type="entry name" value="PI3Kc"/>
    <property type="match status" value="1"/>
</dbReference>
<evidence type="ECO:0000256" key="22">
    <source>
        <dbReference type="ARBA" id="ARBA00047899"/>
    </source>
</evidence>
<dbReference type="GO" id="GO:0010506">
    <property type="term" value="P:regulation of autophagy"/>
    <property type="evidence" value="ECO:0007669"/>
    <property type="project" value="UniProtKB-ARBA"/>
</dbReference>
<feature type="domain" description="FATC" evidence="28">
    <location>
        <begin position="1208"/>
        <end position="1239"/>
    </location>
</feature>
<dbReference type="InterPro" id="IPR038980">
    <property type="entry name" value="ATM_plant"/>
</dbReference>
<dbReference type="PROSITE" id="PS50290">
    <property type="entry name" value="PI3_4_KINASE_3"/>
    <property type="match status" value="1"/>
</dbReference>
<evidence type="ECO:0000256" key="17">
    <source>
        <dbReference type="ARBA" id="ARBA00023140"/>
    </source>
</evidence>
<evidence type="ECO:0000259" key="26">
    <source>
        <dbReference type="PROSITE" id="PS50290"/>
    </source>
</evidence>
<keyword evidence="11" id="KW-0547">Nucleotide-binding</keyword>
<evidence type="ECO:0000256" key="18">
    <source>
        <dbReference type="ARBA" id="ARBA00023212"/>
    </source>
</evidence>
<comment type="catalytic activity">
    <reaction evidence="22">
        <text>L-threonyl-[protein] + ATP = O-phospho-L-threonyl-[protein] + ADP + H(+)</text>
        <dbReference type="Rhea" id="RHEA:46608"/>
        <dbReference type="Rhea" id="RHEA-COMP:11060"/>
        <dbReference type="Rhea" id="RHEA-COMP:11605"/>
        <dbReference type="ChEBI" id="CHEBI:15378"/>
        <dbReference type="ChEBI" id="CHEBI:30013"/>
        <dbReference type="ChEBI" id="CHEBI:30616"/>
        <dbReference type="ChEBI" id="CHEBI:61977"/>
        <dbReference type="ChEBI" id="CHEBI:456216"/>
        <dbReference type="EC" id="2.7.11.1"/>
    </reaction>
</comment>
<feature type="domain" description="PI3K/PI4K catalytic" evidence="26">
    <location>
        <begin position="870"/>
        <end position="1182"/>
    </location>
</feature>
<evidence type="ECO:0000256" key="25">
    <source>
        <dbReference type="SAM" id="MobiDB-lite"/>
    </source>
</evidence>
<dbReference type="FunFam" id="1.10.1070.11:FF:000011">
    <property type="entry name" value="Serine-protein kinase ATM"/>
    <property type="match status" value="1"/>
</dbReference>
<dbReference type="InterPro" id="IPR036940">
    <property type="entry name" value="PI3/4_kinase_cat_sf"/>
</dbReference>
<keyword evidence="18" id="KW-0206">Cytoskeleton</keyword>